<dbReference type="AlphaFoldDB" id="A0AB38A828"/>
<proteinExistence type="inferred from homology"/>
<dbReference type="PROSITE" id="PS51318">
    <property type="entry name" value="TAT"/>
    <property type="match status" value="1"/>
</dbReference>
<gene>
    <name evidence="5" type="ORF">SAMN04489746_1438</name>
</gene>
<dbReference type="GO" id="GO:0015833">
    <property type="term" value="P:peptide transport"/>
    <property type="evidence" value="ECO:0007669"/>
    <property type="project" value="TreeGrafter"/>
</dbReference>
<comment type="subcellular location">
    <subcellularLocation>
        <location evidence="1">Cell membrane</location>
        <topology evidence="1">Lipid-anchor</topology>
    </subcellularLocation>
</comment>
<sequence>MLHNAGMTRRSFIGATSTAAAFLGLGLVGCGGEKKSSEEVKANTDATIAIANAYKTKNFHPSNTSSALACGTNWHVVEGLYGFDYSDYSVHKELAAEDEPTKVDDTTFEISLRKDAKFSDGTAVTADDVVKSFERCTAEGNIYIPMLSPIASIEKKDDTTVTVKTAYPFSLLKQRLTIIRIVPASMDDDTLTNKPIGSGPWAYDKVDGEVQVTAKPNEYYNGDLKAGAGMMQWDVQVDATARKTAFNEGTDMIMESVPAEDVDSLKSAGAKIDTVQGFGLVFMMLNATKAPFDNVKVRQACRYALDVDKMIANTFSGQAAAVTSYLPENHANYHKSATVYTHDVDKAKALLSEAGYTPGKITLSTTDADFVVSMSAQVQQDLEAIGFTVEIQKNQSAAMYSAIDQDPKSYDVVLAPGDPSCFGNDPDLLMNWFYGDNTWTQKRTEWAGDPKCKELQELMAQAVTKEGSEQQDIWNQCFDLIAEYAPLYPVVHKQVNTAYYEDKIADFKGIGTTGVYAVGAKAK</sequence>
<comment type="similarity">
    <text evidence="2">Belongs to the bacterial solute-binding protein 5 family.</text>
</comment>
<evidence type="ECO:0000256" key="3">
    <source>
        <dbReference type="ARBA" id="ARBA00022729"/>
    </source>
</evidence>
<protein>
    <submittedName>
        <fullName evidence="5">ABC-type transport system, substrate-binding protein</fullName>
    </submittedName>
</protein>
<comment type="caution">
    <text evidence="5">The sequence shown here is derived from an EMBL/GenBank/DDBJ whole genome shotgun (WGS) entry which is preliminary data.</text>
</comment>
<dbReference type="InterPro" id="IPR039424">
    <property type="entry name" value="SBP_5"/>
</dbReference>
<dbReference type="Gene3D" id="3.10.105.10">
    <property type="entry name" value="Dipeptide-binding Protein, Domain 3"/>
    <property type="match status" value="1"/>
</dbReference>
<dbReference type="SUPFAM" id="SSF53850">
    <property type="entry name" value="Periplasmic binding protein-like II"/>
    <property type="match status" value="1"/>
</dbReference>
<dbReference type="PIRSF" id="PIRSF002741">
    <property type="entry name" value="MppA"/>
    <property type="match status" value="1"/>
</dbReference>
<keyword evidence="3" id="KW-0732">Signal</keyword>
<evidence type="ECO:0000313" key="5">
    <source>
        <dbReference type="EMBL" id="SEC01863.1"/>
    </source>
</evidence>
<dbReference type="InterPro" id="IPR006311">
    <property type="entry name" value="TAT_signal"/>
</dbReference>
<feature type="domain" description="Solute-binding protein family 5" evidence="4">
    <location>
        <begin position="93"/>
        <end position="438"/>
    </location>
</feature>
<name>A0AB38A828_9ACTN</name>
<dbReference type="EMBL" id="FNSH01000001">
    <property type="protein sequence ID" value="SEC01863.1"/>
    <property type="molecule type" value="Genomic_DNA"/>
</dbReference>
<dbReference type="CDD" id="cd00995">
    <property type="entry name" value="PBP2_NikA_DppA_OppA_like"/>
    <property type="match status" value="1"/>
</dbReference>
<dbReference type="InterPro" id="IPR030678">
    <property type="entry name" value="Peptide/Ni-bd"/>
</dbReference>
<evidence type="ECO:0000256" key="1">
    <source>
        <dbReference type="ARBA" id="ARBA00004193"/>
    </source>
</evidence>
<dbReference type="Pfam" id="PF00496">
    <property type="entry name" value="SBP_bac_5"/>
    <property type="match status" value="1"/>
</dbReference>
<evidence type="ECO:0000259" key="4">
    <source>
        <dbReference type="Pfam" id="PF00496"/>
    </source>
</evidence>
<dbReference type="InterPro" id="IPR023765">
    <property type="entry name" value="SBP_5_CS"/>
</dbReference>
<dbReference type="GO" id="GO:0043190">
    <property type="term" value="C:ATP-binding cassette (ABC) transporter complex"/>
    <property type="evidence" value="ECO:0007669"/>
    <property type="project" value="InterPro"/>
</dbReference>
<dbReference type="PANTHER" id="PTHR30290">
    <property type="entry name" value="PERIPLASMIC BINDING COMPONENT OF ABC TRANSPORTER"/>
    <property type="match status" value="1"/>
</dbReference>
<dbReference type="GO" id="GO:1904680">
    <property type="term" value="F:peptide transmembrane transporter activity"/>
    <property type="evidence" value="ECO:0007669"/>
    <property type="project" value="TreeGrafter"/>
</dbReference>
<evidence type="ECO:0000256" key="2">
    <source>
        <dbReference type="ARBA" id="ARBA00005695"/>
    </source>
</evidence>
<dbReference type="Gene3D" id="3.40.190.10">
    <property type="entry name" value="Periplasmic binding protein-like II"/>
    <property type="match status" value="1"/>
</dbReference>
<evidence type="ECO:0000313" key="6">
    <source>
        <dbReference type="Proteomes" id="UP000183687"/>
    </source>
</evidence>
<dbReference type="PROSITE" id="PS01040">
    <property type="entry name" value="SBP_BACTERIAL_5"/>
    <property type="match status" value="1"/>
</dbReference>
<dbReference type="GO" id="GO:0042597">
    <property type="term" value="C:periplasmic space"/>
    <property type="evidence" value="ECO:0007669"/>
    <property type="project" value="UniProtKB-ARBA"/>
</dbReference>
<accession>A0AB38A828</accession>
<dbReference type="InterPro" id="IPR000914">
    <property type="entry name" value="SBP_5_dom"/>
</dbReference>
<dbReference type="Gene3D" id="3.90.76.10">
    <property type="entry name" value="Dipeptide-binding Protein, Domain 1"/>
    <property type="match status" value="1"/>
</dbReference>
<dbReference type="Proteomes" id="UP000183687">
    <property type="component" value="Unassembled WGS sequence"/>
</dbReference>
<reference evidence="5 6" key="1">
    <citation type="submission" date="2016-10" db="EMBL/GenBank/DDBJ databases">
        <authorList>
            <person name="Varghese N."/>
            <person name="Submissions S."/>
        </authorList>
    </citation>
    <scope>NUCLEOTIDE SEQUENCE [LARGE SCALE GENOMIC DNA]</scope>
    <source>
        <strain evidence="5 6">DSM 20586</strain>
    </source>
</reference>
<organism evidence="5 6">
    <name type="scientific">Atopobium minutum</name>
    <dbReference type="NCBI Taxonomy" id="1381"/>
    <lineage>
        <taxon>Bacteria</taxon>
        <taxon>Bacillati</taxon>
        <taxon>Actinomycetota</taxon>
        <taxon>Coriobacteriia</taxon>
        <taxon>Coriobacteriales</taxon>
        <taxon>Atopobiaceae</taxon>
        <taxon>Atopobium</taxon>
    </lineage>
</organism>